<name>A0A225NL98_9RHOB</name>
<feature type="chain" id="PRO_5013211532" description="Glycine zipper family protein" evidence="1">
    <location>
        <begin position="24"/>
        <end position="124"/>
    </location>
</feature>
<dbReference type="Proteomes" id="UP000215377">
    <property type="component" value="Unassembled WGS sequence"/>
</dbReference>
<organism evidence="2 3">
    <name type="scientific">Marinibacterium profundimaris</name>
    <dbReference type="NCBI Taxonomy" id="1679460"/>
    <lineage>
        <taxon>Bacteria</taxon>
        <taxon>Pseudomonadati</taxon>
        <taxon>Pseudomonadota</taxon>
        <taxon>Alphaproteobacteria</taxon>
        <taxon>Rhodobacterales</taxon>
        <taxon>Paracoccaceae</taxon>
        <taxon>Marinibacterium</taxon>
    </lineage>
</organism>
<protein>
    <recommendedName>
        <fullName evidence="4">Glycine zipper family protein</fullName>
    </recommendedName>
</protein>
<evidence type="ECO:0008006" key="4">
    <source>
        <dbReference type="Google" id="ProtNLM"/>
    </source>
</evidence>
<keyword evidence="3" id="KW-1185">Reference proteome</keyword>
<dbReference type="AlphaFoldDB" id="A0A225NL98"/>
<keyword evidence="1" id="KW-0732">Signal</keyword>
<proteinExistence type="predicted"/>
<gene>
    <name evidence="2" type="ORF">ATO3_11120</name>
</gene>
<evidence type="ECO:0000313" key="2">
    <source>
        <dbReference type="EMBL" id="OWU73248.1"/>
    </source>
</evidence>
<dbReference type="PROSITE" id="PS51257">
    <property type="entry name" value="PROKAR_LIPOPROTEIN"/>
    <property type="match status" value="1"/>
</dbReference>
<comment type="caution">
    <text evidence="2">The sequence shown here is derived from an EMBL/GenBank/DDBJ whole genome shotgun (WGS) entry which is preliminary data.</text>
</comment>
<dbReference type="EMBL" id="AQQR01000004">
    <property type="protein sequence ID" value="OWU73248.1"/>
    <property type="molecule type" value="Genomic_DNA"/>
</dbReference>
<dbReference type="RefSeq" id="WP_088649946.1">
    <property type="nucleotide sequence ID" value="NZ_AQQR01000004.1"/>
</dbReference>
<reference evidence="2 3" key="1">
    <citation type="submission" date="2013-04" db="EMBL/GenBank/DDBJ databases">
        <title>Oceanicola sp. 22II1-22F33 Genome Sequencing.</title>
        <authorList>
            <person name="Lai Q."/>
            <person name="Li G."/>
            <person name="Shao Z."/>
        </authorList>
    </citation>
    <scope>NUCLEOTIDE SEQUENCE [LARGE SCALE GENOMIC DNA]</scope>
    <source>
        <strain evidence="2 3">22II1-22F33</strain>
    </source>
</reference>
<sequence length="124" mass="12524">MRRIATIATIPSLLLAAACTNTGANYQPVVDGPVSANYSADLYSCQQLASSQGVLGSDAAQNTAITTGAAAGATALVNNRGNNVRDAAAIGAIAGLAGSAIQQQQSKEQIIRNCMRGRGYNVVG</sequence>
<evidence type="ECO:0000313" key="3">
    <source>
        <dbReference type="Proteomes" id="UP000215377"/>
    </source>
</evidence>
<evidence type="ECO:0000256" key="1">
    <source>
        <dbReference type="SAM" id="SignalP"/>
    </source>
</evidence>
<feature type="signal peptide" evidence="1">
    <location>
        <begin position="1"/>
        <end position="23"/>
    </location>
</feature>
<dbReference type="OrthoDB" id="7067979at2"/>
<accession>A0A225NL98</accession>